<dbReference type="GO" id="GO:0000287">
    <property type="term" value="F:magnesium ion binding"/>
    <property type="evidence" value="ECO:0007669"/>
    <property type="project" value="InterPro"/>
</dbReference>
<dbReference type="InterPro" id="IPR036690">
    <property type="entry name" value="Fdx_antiC-bd_sf"/>
</dbReference>
<dbReference type="SMART" id="SM00874">
    <property type="entry name" value="B5"/>
    <property type="match status" value="1"/>
</dbReference>
<keyword evidence="4" id="KW-0479">Metal-binding</keyword>
<evidence type="ECO:0000256" key="5">
    <source>
        <dbReference type="ARBA" id="ARBA00022741"/>
    </source>
</evidence>
<dbReference type="Pfam" id="PF17759">
    <property type="entry name" value="tRNA_synthFbeta"/>
    <property type="match status" value="1"/>
</dbReference>
<dbReference type="EMBL" id="MFKN01000042">
    <property type="protein sequence ID" value="OGG39760.1"/>
    <property type="molecule type" value="Genomic_DNA"/>
</dbReference>
<dbReference type="EC" id="6.1.1.20" evidence="2"/>
<dbReference type="SMART" id="SM00873">
    <property type="entry name" value="B3_4"/>
    <property type="match status" value="1"/>
</dbReference>
<dbReference type="GO" id="GO:0009328">
    <property type="term" value="C:phenylalanine-tRNA ligase complex"/>
    <property type="evidence" value="ECO:0007669"/>
    <property type="project" value="TreeGrafter"/>
</dbReference>
<keyword evidence="8" id="KW-0648">Protein biosynthesis</keyword>
<dbReference type="GO" id="GO:0005524">
    <property type="term" value="F:ATP binding"/>
    <property type="evidence" value="ECO:0007669"/>
    <property type="project" value="UniProtKB-KW"/>
</dbReference>
<evidence type="ECO:0000256" key="9">
    <source>
        <dbReference type="ARBA" id="ARBA00023146"/>
    </source>
</evidence>
<dbReference type="Pfam" id="PF03483">
    <property type="entry name" value="B3_4"/>
    <property type="match status" value="1"/>
</dbReference>
<dbReference type="InterPro" id="IPR005147">
    <property type="entry name" value="tRNA_synthase_B5-dom"/>
</dbReference>
<dbReference type="SUPFAM" id="SSF55681">
    <property type="entry name" value="Class II aaRS and biotin synthetases"/>
    <property type="match status" value="1"/>
</dbReference>
<evidence type="ECO:0000313" key="13">
    <source>
        <dbReference type="Proteomes" id="UP000179014"/>
    </source>
</evidence>
<comment type="caution">
    <text evidence="12">The sequence shown here is derived from an EMBL/GenBank/DDBJ whole genome shotgun (WGS) entry which is preliminary data.</text>
</comment>
<organism evidence="12 13">
    <name type="scientific">Candidatus Kaiserbacteria bacterium GWA2_50_9</name>
    <dbReference type="NCBI Taxonomy" id="1798474"/>
    <lineage>
        <taxon>Bacteria</taxon>
        <taxon>Candidatus Kaiseribacteriota</taxon>
    </lineage>
</organism>
<keyword evidence="5" id="KW-0547">Nucleotide-binding</keyword>
<evidence type="ECO:0000256" key="2">
    <source>
        <dbReference type="ARBA" id="ARBA00012814"/>
    </source>
</evidence>
<evidence type="ECO:0000259" key="10">
    <source>
        <dbReference type="PROSITE" id="PS51447"/>
    </source>
</evidence>
<dbReference type="SUPFAM" id="SSF46955">
    <property type="entry name" value="Putative DNA-binding domain"/>
    <property type="match status" value="2"/>
</dbReference>
<evidence type="ECO:0000259" key="11">
    <source>
        <dbReference type="PROSITE" id="PS51483"/>
    </source>
</evidence>
<dbReference type="Proteomes" id="UP000179014">
    <property type="component" value="Unassembled WGS sequence"/>
</dbReference>
<dbReference type="InterPro" id="IPR009061">
    <property type="entry name" value="DNA-bd_dom_put_sf"/>
</dbReference>
<evidence type="ECO:0000256" key="4">
    <source>
        <dbReference type="ARBA" id="ARBA00022723"/>
    </source>
</evidence>
<dbReference type="Gene3D" id="3.30.56.10">
    <property type="match status" value="2"/>
</dbReference>
<dbReference type="Gene3D" id="3.30.70.380">
    <property type="entry name" value="Ferrodoxin-fold anticodon-binding domain"/>
    <property type="match status" value="1"/>
</dbReference>
<dbReference type="STRING" id="1798474.A2118_01805"/>
<feature type="domain" description="FDX-ACB" evidence="10">
    <location>
        <begin position="527"/>
        <end position="615"/>
    </location>
</feature>
<accession>A0A1F6BS61</accession>
<dbReference type="GO" id="GO:0004826">
    <property type="term" value="F:phenylalanine-tRNA ligase activity"/>
    <property type="evidence" value="ECO:0007669"/>
    <property type="project" value="UniProtKB-EC"/>
</dbReference>
<gene>
    <name evidence="12" type="ORF">A2118_01805</name>
</gene>
<dbReference type="SUPFAM" id="SSF54991">
    <property type="entry name" value="Anticodon-binding domain of PheRS"/>
    <property type="match status" value="1"/>
</dbReference>
<dbReference type="PROSITE" id="PS51483">
    <property type="entry name" value="B5"/>
    <property type="match status" value="1"/>
</dbReference>
<dbReference type="Pfam" id="PF03147">
    <property type="entry name" value="FDX-ACB"/>
    <property type="match status" value="1"/>
</dbReference>
<dbReference type="Gene3D" id="3.30.930.10">
    <property type="entry name" value="Bira Bifunctional Protein, Domain 2"/>
    <property type="match status" value="1"/>
</dbReference>
<dbReference type="AlphaFoldDB" id="A0A1F6BS61"/>
<evidence type="ECO:0000256" key="7">
    <source>
        <dbReference type="ARBA" id="ARBA00022842"/>
    </source>
</evidence>
<reference evidence="12 13" key="1">
    <citation type="journal article" date="2016" name="Nat. Commun.">
        <title>Thousands of microbial genomes shed light on interconnected biogeochemical processes in an aquifer system.</title>
        <authorList>
            <person name="Anantharaman K."/>
            <person name="Brown C.T."/>
            <person name="Hug L.A."/>
            <person name="Sharon I."/>
            <person name="Castelle C.J."/>
            <person name="Probst A.J."/>
            <person name="Thomas B.C."/>
            <person name="Singh A."/>
            <person name="Wilkins M.J."/>
            <person name="Karaoz U."/>
            <person name="Brodie E.L."/>
            <person name="Williams K.H."/>
            <person name="Hubbard S.S."/>
            <person name="Banfield J.F."/>
        </authorList>
    </citation>
    <scope>NUCLEOTIDE SEQUENCE [LARGE SCALE GENOMIC DNA]</scope>
</reference>
<dbReference type="InterPro" id="IPR045060">
    <property type="entry name" value="Phe-tRNA-ligase_IIc_bsu"/>
</dbReference>
<evidence type="ECO:0000256" key="8">
    <source>
        <dbReference type="ARBA" id="ARBA00022917"/>
    </source>
</evidence>
<comment type="cofactor">
    <cofactor evidence="1">
        <name>Mg(2+)</name>
        <dbReference type="ChEBI" id="CHEBI:18420"/>
    </cofactor>
</comment>
<dbReference type="PROSITE" id="PS51447">
    <property type="entry name" value="FDX_ACB"/>
    <property type="match status" value="1"/>
</dbReference>
<evidence type="ECO:0000256" key="6">
    <source>
        <dbReference type="ARBA" id="ARBA00022840"/>
    </source>
</evidence>
<dbReference type="PANTHER" id="PTHR10947:SF0">
    <property type="entry name" value="PHENYLALANINE--TRNA LIGASE BETA SUBUNIT"/>
    <property type="match status" value="1"/>
</dbReference>
<evidence type="ECO:0000256" key="3">
    <source>
        <dbReference type="ARBA" id="ARBA00022598"/>
    </source>
</evidence>
<dbReference type="InterPro" id="IPR045864">
    <property type="entry name" value="aa-tRNA-synth_II/BPL/LPL"/>
</dbReference>
<keyword evidence="3" id="KW-0436">Ligase</keyword>
<protein>
    <recommendedName>
        <fullName evidence="2">phenylalanine--tRNA ligase</fullName>
        <ecNumber evidence="2">6.1.1.20</ecNumber>
    </recommendedName>
</protein>
<dbReference type="Gene3D" id="3.50.40.10">
    <property type="entry name" value="Phenylalanyl-trna Synthetase, Chain B, domain 3"/>
    <property type="match status" value="1"/>
</dbReference>
<keyword evidence="7" id="KW-0460">Magnesium</keyword>
<dbReference type="PANTHER" id="PTHR10947">
    <property type="entry name" value="PHENYLALANYL-TRNA SYNTHETASE BETA CHAIN AND LEUCINE-RICH REPEAT-CONTAINING PROTEIN 47"/>
    <property type="match status" value="1"/>
</dbReference>
<dbReference type="InterPro" id="IPR020825">
    <property type="entry name" value="Phe-tRNA_synthase-like_B3/B4"/>
</dbReference>
<sequence>MKVSLKWLQTYFDVPLPSVEAIADAYTFHAFEIDEIKGDMLDVKVLPNRAADCLSHRGLARELSAILDFPLKFDPLHEPHQGLPLVAKGSPWCGLSVEIEDAKKCLRYMGAVVKGVRVGPSPEWLREALESVGQRSINNVVDATNYVMLNIGQPLHAFDAGKLKEKDGKYAILIRGAKESEKFTTLSNEEFVLKQGALLITDANTDSAIGIAGIKGGKEAEVTASTTDLIVESANFDGTSVRHTAQVLRLSTDASQRFQNRPSPELCAYGMHDVLALITNIAGGEVIGMVDEYPSHPEQNKSVSVSLEKINSVLGSNFLEAEVENAFKRLALPYIVVNDIFTVMPPFERTDLTISEDLVEEVGRIIGYDRIPATELPPLSGVPDQARYRGIERIKDQLVEQGFTEISTQSFANQGDIGLANPLDKKRPFLRTDLLSGMSQAAVNAQCLSARVLGPLQTVKIFEAGTVFGKDKERLSIVKSQWPVEQKAGTAVVITPQEMEFSEEELEQWGSSYIPKRYELSAYKPFSIYPFIVRDIAFWVPTGTDEGFTKSLIQEHAGELLVRLDQFDRFEKEGRVSLAFRLVFQSMERTLTDEEANSIMEKISAALRAAGYEVR</sequence>
<proteinExistence type="predicted"/>
<dbReference type="InterPro" id="IPR005146">
    <property type="entry name" value="B3/B4_tRNA-bd"/>
</dbReference>
<keyword evidence="9" id="KW-0030">Aminoacyl-tRNA synthetase</keyword>
<evidence type="ECO:0000256" key="1">
    <source>
        <dbReference type="ARBA" id="ARBA00001946"/>
    </source>
</evidence>
<name>A0A1F6BS61_9BACT</name>
<dbReference type="SUPFAM" id="SSF56037">
    <property type="entry name" value="PheT/TilS domain"/>
    <property type="match status" value="1"/>
</dbReference>
<dbReference type="InterPro" id="IPR041616">
    <property type="entry name" value="PheRS_beta_core"/>
</dbReference>
<dbReference type="Pfam" id="PF03484">
    <property type="entry name" value="B5"/>
    <property type="match status" value="1"/>
</dbReference>
<evidence type="ECO:0000313" key="12">
    <source>
        <dbReference type="EMBL" id="OGG39760.1"/>
    </source>
</evidence>
<dbReference type="GO" id="GO:0006432">
    <property type="term" value="P:phenylalanyl-tRNA aminoacylation"/>
    <property type="evidence" value="ECO:0007669"/>
    <property type="project" value="InterPro"/>
</dbReference>
<keyword evidence="6" id="KW-0067">ATP-binding</keyword>
<dbReference type="GO" id="GO:0003723">
    <property type="term" value="F:RNA binding"/>
    <property type="evidence" value="ECO:0007669"/>
    <property type="project" value="InterPro"/>
</dbReference>
<dbReference type="InterPro" id="IPR005121">
    <property type="entry name" value="Fdx_antiC-bd"/>
</dbReference>
<dbReference type="SMART" id="SM00896">
    <property type="entry name" value="FDX-ACB"/>
    <property type="match status" value="1"/>
</dbReference>
<feature type="domain" description="B5" evidence="11">
    <location>
        <begin position="298"/>
        <end position="373"/>
    </location>
</feature>